<accession>A0AAD7FX00</accession>
<gene>
    <name evidence="2" type="ORF">FB45DRAFT_1054468</name>
</gene>
<feature type="compositionally biased region" description="Basic residues" evidence="1">
    <location>
        <begin position="1"/>
        <end position="17"/>
    </location>
</feature>
<organism evidence="2 3">
    <name type="scientific">Roridomyces roridus</name>
    <dbReference type="NCBI Taxonomy" id="1738132"/>
    <lineage>
        <taxon>Eukaryota</taxon>
        <taxon>Fungi</taxon>
        <taxon>Dikarya</taxon>
        <taxon>Basidiomycota</taxon>
        <taxon>Agaricomycotina</taxon>
        <taxon>Agaricomycetes</taxon>
        <taxon>Agaricomycetidae</taxon>
        <taxon>Agaricales</taxon>
        <taxon>Marasmiineae</taxon>
        <taxon>Mycenaceae</taxon>
        <taxon>Roridomyces</taxon>
    </lineage>
</organism>
<protein>
    <submittedName>
        <fullName evidence="2">Uncharacterized protein</fullName>
    </submittedName>
</protein>
<dbReference type="Proteomes" id="UP001221142">
    <property type="component" value="Unassembled WGS sequence"/>
</dbReference>
<dbReference type="EMBL" id="JARKIF010000004">
    <property type="protein sequence ID" value="KAJ7642182.1"/>
    <property type="molecule type" value="Genomic_DNA"/>
</dbReference>
<proteinExistence type="predicted"/>
<dbReference type="Gene3D" id="1.20.120.1530">
    <property type="match status" value="1"/>
</dbReference>
<reference evidence="2" key="1">
    <citation type="submission" date="2023-03" db="EMBL/GenBank/DDBJ databases">
        <title>Massive genome expansion in bonnet fungi (Mycena s.s.) driven by repeated elements and novel gene families across ecological guilds.</title>
        <authorList>
            <consortium name="Lawrence Berkeley National Laboratory"/>
            <person name="Harder C.B."/>
            <person name="Miyauchi S."/>
            <person name="Viragh M."/>
            <person name="Kuo A."/>
            <person name="Thoen E."/>
            <person name="Andreopoulos B."/>
            <person name="Lu D."/>
            <person name="Skrede I."/>
            <person name="Drula E."/>
            <person name="Henrissat B."/>
            <person name="Morin E."/>
            <person name="Kohler A."/>
            <person name="Barry K."/>
            <person name="LaButti K."/>
            <person name="Morin E."/>
            <person name="Salamov A."/>
            <person name="Lipzen A."/>
            <person name="Mereny Z."/>
            <person name="Hegedus B."/>
            <person name="Baldrian P."/>
            <person name="Stursova M."/>
            <person name="Weitz H."/>
            <person name="Taylor A."/>
            <person name="Grigoriev I.V."/>
            <person name="Nagy L.G."/>
            <person name="Martin F."/>
            <person name="Kauserud H."/>
        </authorList>
    </citation>
    <scope>NUCLEOTIDE SEQUENCE</scope>
    <source>
        <strain evidence="2">9284</strain>
    </source>
</reference>
<evidence type="ECO:0000313" key="2">
    <source>
        <dbReference type="EMBL" id="KAJ7642182.1"/>
    </source>
</evidence>
<feature type="region of interest" description="Disordered" evidence="1">
    <location>
        <begin position="1"/>
        <end position="31"/>
    </location>
</feature>
<sequence length="447" mass="50802">MPHRYHLLSSKPHRPLHRQPPPRPDKHTDRPGWNAWFETELALKYESFKYSGIRIEYARGSPPWKGSTVDCYKYDIARRTKELMTTEGDVIELALENIRSGTFEKDWGSLTIEMRRELALEALYRGSCVRPEEKYRLSGCDFRVFCPELRIEGLVGDGEYNLINLLKRLVAHSPAGTRHFDEVFLFEHPYVTHEFRYSPAAPDVLKAWVRVRMLHRNICIADTLLGLLHAFNDRPVIPTKVVKHQPQERPNKAPEAERIFSNERLLAVLSLNDTDRSGAQARLLDYTGPADAHTDVILRKIDGLLANQKESAAPSTEGEVKNLEEEKKVRMAATDVLAEDESSEINIDMNDSAEQLGMLVSEITRVEREGKLGGRVEIEGVQGIWKDIADSVNSLSRQGDFPGFITLEADGELAVFKDLVNLVVFEFRDAKRAQLDRAQGLDAEARM</sequence>
<evidence type="ECO:0000256" key="1">
    <source>
        <dbReference type="SAM" id="MobiDB-lite"/>
    </source>
</evidence>
<name>A0AAD7FX00_9AGAR</name>
<comment type="caution">
    <text evidence="2">The sequence shown here is derived from an EMBL/GenBank/DDBJ whole genome shotgun (WGS) entry which is preliminary data.</text>
</comment>
<evidence type="ECO:0000313" key="3">
    <source>
        <dbReference type="Proteomes" id="UP001221142"/>
    </source>
</evidence>
<dbReference type="AlphaFoldDB" id="A0AAD7FX00"/>
<keyword evidence="3" id="KW-1185">Reference proteome</keyword>